<dbReference type="PANTHER" id="PTHR46910:SF3">
    <property type="entry name" value="HALOTOLERANCE PROTEIN 9-RELATED"/>
    <property type="match status" value="1"/>
</dbReference>
<evidence type="ECO:0000313" key="8">
    <source>
        <dbReference type="Proteomes" id="UP000646827"/>
    </source>
</evidence>
<sequence length="695" mass="80603">MQPTSPCKVCRLRRRKCVWEENELKCNRCTKLDIECVPTDEKKIAREHEELMPQDGEEQVGEWIQEVQQLELELQKMESMTTASTECHSLGKPSNGQHEWQLSIVNGCLRLGTTIQSIDEMKMYTEASLRYLSPFSDLFNNKNTSILFESTSFSIPIISGVVIQRNAIQKQRALYYTKKHYQHQTSNNDDRSSRTSKNEGDNIERDGFPCPLMDYRSVIEYLVPLYLEHKIPYNGFLHIPTFQKYYNELKDPLTNPVILSMCVDALVTLPQVTRYSTMERRMLAELCCYRCKQILFDMYDDPVQYGLEIVMTTSFLQLYLMDVTLNYIEARRLTTVALLICDEFLNGPYHKGEMTAVESALYERHRLSLEMSNRTFDIFFESRMDYRVKNGCNFIELDILDDELQVTKEYIRFYNHLIRLVCTPHVSVLLGKINSIFFGESCELFLEDILAYKPIVLDWWKSLPTEYRLCDDPFDPDACTKYLEKKLPATMLFPFLAVHMLNNFISASLLHPRFKTSLSRNEDCTEKINDNPIANNVLQSLREELVELAKNTNRVLIYILKRNCTRNETGWTTSASLSSCVIVQILYGLEKLAKCPDIEYPYELLYLFKKIMNNHIKTFFPPDHTVSSSSSLLTAYIVEGLKDTNNSKLLTPSPLEVYEKYPFPGSAQLSDIIMTSLNQLDQYLYTPTTSPSSLS</sequence>
<feature type="domain" description="Zn(2)-C6 fungal-type" evidence="6">
    <location>
        <begin position="6"/>
        <end position="37"/>
    </location>
</feature>
<dbReference type="GO" id="GO:0000981">
    <property type="term" value="F:DNA-binding transcription factor activity, RNA polymerase II-specific"/>
    <property type="evidence" value="ECO:0007669"/>
    <property type="project" value="InterPro"/>
</dbReference>
<dbReference type="CDD" id="cd00067">
    <property type="entry name" value="GAL4"/>
    <property type="match status" value="1"/>
</dbReference>
<name>A0A8H7S8H0_9FUNG</name>
<keyword evidence="8" id="KW-1185">Reference proteome</keyword>
<dbReference type="GO" id="GO:0005634">
    <property type="term" value="C:nucleus"/>
    <property type="evidence" value="ECO:0007669"/>
    <property type="project" value="UniProtKB-SubCell"/>
</dbReference>
<dbReference type="InterPro" id="IPR050987">
    <property type="entry name" value="AtrR-like"/>
</dbReference>
<dbReference type="OrthoDB" id="2369992at2759"/>
<dbReference type="GO" id="GO:0003677">
    <property type="term" value="F:DNA binding"/>
    <property type="evidence" value="ECO:0007669"/>
    <property type="project" value="UniProtKB-KW"/>
</dbReference>
<dbReference type="InterPro" id="IPR001138">
    <property type="entry name" value="Zn2Cys6_DnaBD"/>
</dbReference>
<evidence type="ECO:0000256" key="2">
    <source>
        <dbReference type="ARBA" id="ARBA00022723"/>
    </source>
</evidence>
<dbReference type="CDD" id="cd12148">
    <property type="entry name" value="fungal_TF_MHR"/>
    <property type="match status" value="1"/>
</dbReference>
<accession>A0A8H7S8H0</accession>
<proteinExistence type="predicted"/>
<evidence type="ECO:0000313" key="7">
    <source>
        <dbReference type="EMBL" id="KAG2224689.1"/>
    </source>
</evidence>
<dbReference type="Proteomes" id="UP000646827">
    <property type="component" value="Unassembled WGS sequence"/>
</dbReference>
<protein>
    <recommendedName>
        <fullName evidence="6">Zn(2)-C6 fungal-type domain-containing protein</fullName>
    </recommendedName>
</protein>
<gene>
    <name evidence="7" type="ORF">INT45_007934</name>
</gene>
<dbReference type="Gene3D" id="4.10.240.10">
    <property type="entry name" value="Zn(2)-C6 fungal-type DNA-binding domain"/>
    <property type="match status" value="1"/>
</dbReference>
<organism evidence="7 8">
    <name type="scientific">Circinella minor</name>
    <dbReference type="NCBI Taxonomy" id="1195481"/>
    <lineage>
        <taxon>Eukaryota</taxon>
        <taxon>Fungi</taxon>
        <taxon>Fungi incertae sedis</taxon>
        <taxon>Mucoromycota</taxon>
        <taxon>Mucoromycotina</taxon>
        <taxon>Mucoromycetes</taxon>
        <taxon>Mucorales</taxon>
        <taxon>Lichtheimiaceae</taxon>
        <taxon>Circinella</taxon>
    </lineage>
</organism>
<dbReference type="PROSITE" id="PS50048">
    <property type="entry name" value="ZN2_CY6_FUNGAL_2"/>
    <property type="match status" value="1"/>
</dbReference>
<dbReference type="SUPFAM" id="SSF57701">
    <property type="entry name" value="Zn2/Cys6 DNA-binding domain"/>
    <property type="match status" value="1"/>
</dbReference>
<comment type="subcellular location">
    <subcellularLocation>
        <location evidence="1">Nucleus</location>
    </subcellularLocation>
</comment>
<dbReference type="InterPro" id="IPR036864">
    <property type="entry name" value="Zn2-C6_fun-type_DNA-bd_sf"/>
</dbReference>
<keyword evidence="3" id="KW-0238">DNA-binding</keyword>
<dbReference type="PROSITE" id="PS00463">
    <property type="entry name" value="ZN2_CY6_FUNGAL_1"/>
    <property type="match status" value="1"/>
</dbReference>
<keyword evidence="4" id="KW-0539">Nucleus</keyword>
<feature type="region of interest" description="Disordered" evidence="5">
    <location>
        <begin position="179"/>
        <end position="203"/>
    </location>
</feature>
<evidence type="ECO:0000256" key="4">
    <source>
        <dbReference type="ARBA" id="ARBA00023242"/>
    </source>
</evidence>
<dbReference type="AlphaFoldDB" id="A0A8H7S8H0"/>
<evidence type="ECO:0000259" key="6">
    <source>
        <dbReference type="PROSITE" id="PS50048"/>
    </source>
</evidence>
<evidence type="ECO:0000256" key="3">
    <source>
        <dbReference type="ARBA" id="ARBA00023125"/>
    </source>
</evidence>
<evidence type="ECO:0000256" key="1">
    <source>
        <dbReference type="ARBA" id="ARBA00004123"/>
    </source>
</evidence>
<evidence type="ECO:0000256" key="5">
    <source>
        <dbReference type="SAM" id="MobiDB-lite"/>
    </source>
</evidence>
<keyword evidence="2" id="KW-0479">Metal-binding</keyword>
<dbReference type="GO" id="GO:0008270">
    <property type="term" value="F:zinc ion binding"/>
    <property type="evidence" value="ECO:0007669"/>
    <property type="project" value="InterPro"/>
</dbReference>
<comment type="caution">
    <text evidence="7">The sequence shown here is derived from an EMBL/GenBank/DDBJ whole genome shotgun (WGS) entry which is preliminary data.</text>
</comment>
<dbReference type="PANTHER" id="PTHR46910">
    <property type="entry name" value="TRANSCRIPTION FACTOR PDR1"/>
    <property type="match status" value="1"/>
</dbReference>
<dbReference type="EMBL" id="JAEPRB010000039">
    <property type="protein sequence ID" value="KAG2224689.1"/>
    <property type="molecule type" value="Genomic_DNA"/>
</dbReference>
<feature type="compositionally biased region" description="Basic and acidic residues" evidence="5">
    <location>
        <begin position="188"/>
        <end position="203"/>
    </location>
</feature>
<reference evidence="7 8" key="1">
    <citation type="submission" date="2020-12" db="EMBL/GenBank/DDBJ databases">
        <title>Metabolic potential, ecology and presence of endohyphal bacteria is reflected in genomic diversity of Mucoromycotina.</title>
        <authorList>
            <person name="Muszewska A."/>
            <person name="Okrasinska A."/>
            <person name="Steczkiewicz K."/>
            <person name="Drgas O."/>
            <person name="Orlowska M."/>
            <person name="Perlinska-Lenart U."/>
            <person name="Aleksandrzak-Piekarczyk T."/>
            <person name="Szatraj K."/>
            <person name="Zielenkiewicz U."/>
            <person name="Pilsyk S."/>
            <person name="Malc E."/>
            <person name="Mieczkowski P."/>
            <person name="Kruszewska J.S."/>
            <person name="Biernat P."/>
            <person name="Pawlowska J."/>
        </authorList>
    </citation>
    <scope>NUCLEOTIDE SEQUENCE [LARGE SCALE GENOMIC DNA]</scope>
    <source>
        <strain evidence="7 8">CBS 142.35</strain>
    </source>
</reference>